<feature type="compositionally biased region" description="Polar residues" evidence="1">
    <location>
        <begin position="540"/>
        <end position="569"/>
    </location>
</feature>
<feature type="region of interest" description="Disordered" evidence="1">
    <location>
        <begin position="44"/>
        <end position="69"/>
    </location>
</feature>
<feature type="region of interest" description="Disordered" evidence="1">
    <location>
        <begin position="148"/>
        <end position="318"/>
    </location>
</feature>
<feature type="compositionally biased region" description="Polar residues" evidence="1">
    <location>
        <begin position="687"/>
        <end position="696"/>
    </location>
</feature>
<feature type="compositionally biased region" description="Polar residues" evidence="1">
    <location>
        <begin position="609"/>
        <end position="619"/>
    </location>
</feature>
<keyword evidence="3" id="KW-1185">Reference proteome</keyword>
<feature type="compositionally biased region" description="Basic and acidic residues" evidence="1">
    <location>
        <begin position="627"/>
        <end position="641"/>
    </location>
</feature>
<feature type="compositionally biased region" description="Polar residues" evidence="1">
    <location>
        <begin position="480"/>
        <end position="492"/>
    </location>
</feature>
<feature type="compositionally biased region" description="Polar residues" evidence="1">
    <location>
        <begin position="403"/>
        <end position="413"/>
    </location>
</feature>
<comment type="caution">
    <text evidence="2">The sequence shown here is derived from an EMBL/GenBank/DDBJ whole genome shotgun (WGS) entry which is preliminary data.</text>
</comment>
<feature type="region of interest" description="Disordered" evidence="1">
    <location>
        <begin position="391"/>
        <end position="413"/>
    </location>
</feature>
<evidence type="ECO:0000313" key="2">
    <source>
        <dbReference type="EMBL" id="KAG5641168.1"/>
    </source>
</evidence>
<feature type="compositionally biased region" description="Polar residues" evidence="1">
    <location>
        <begin position="258"/>
        <end position="280"/>
    </location>
</feature>
<name>A0A9P7G005_9AGAR</name>
<dbReference type="EMBL" id="JABCKV010000373">
    <property type="protein sequence ID" value="KAG5641168.1"/>
    <property type="molecule type" value="Genomic_DNA"/>
</dbReference>
<accession>A0A9P7G005</accession>
<feature type="compositionally biased region" description="Polar residues" evidence="1">
    <location>
        <begin position="820"/>
        <end position="835"/>
    </location>
</feature>
<feature type="compositionally biased region" description="Basic and acidic residues" evidence="1">
    <location>
        <begin position="723"/>
        <end position="736"/>
    </location>
</feature>
<gene>
    <name evidence="2" type="ORF">DXG03_005865</name>
</gene>
<feature type="compositionally biased region" description="Low complexity" evidence="1">
    <location>
        <begin position="576"/>
        <end position="586"/>
    </location>
</feature>
<dbReference type="OrthoDB" id="3068743at2759"/>
<reference evidence="2" key="1">
    <citation type="submission" date="2020-07" db="EMBL/GenBank/DDBJ databases">
        <authorList>
            <person name="Nieuwenhuis M."/>
            <person name="Van De Peppel L.J.J."/>
        </authorList>
    </citation>
    <scope>NUCLEOTIDE SEQUENCE</scope>
    <source>
        <strain evidence="2">AP01</strain>
        <tissue evidence="2">Mycelium</tissue>
    </source>
</reference>
<organism evidence="2 3">
    <name type="scientific">Asterophora parasitica</name>
    <dbReference type="NCBI Taxonomy" id="117018"/>
    <lineage>
        <taxon>Eukaryota</taxon>
        <taxon>Fungi</taxon>
        <taxon>Dikarya</taxon>
        <taxon>Basidiomycota</taxon>
        <taxon>Agaricomycotina</taxon>
        <taxon>Agaricomycetes</taxon>
        <taxon>Agaricomycetidae</taxon>
        <taxon>Agaricales</taxon>
        <taxon>Tricholomatineae</taxon>
        <taxon>Lyophyllaceae</taxon>
        <taxon>Asterophora</taxon>
    </lineage>
</organism>
<evidence type="ECO:0000313" key="3">
    <source>
        <dbReference type="Proteomes" id="UP000775547"/>
    </source>
</evidence>
<dbReference type="AlphaFoldDB" id="A0A9P7G005"/>
<sequence length="1096" mass="117551">MTVVRRNLTAPYQTLPSVRLSILRIAFRRVHFEIARELPRKAYPKTFGPVSTQSSNRSKAGSSVDQTPESWNLEEGSCLLAEERSNLLGSNPRSELESFVSRLLPLDHQLMPSSNSHSSAPPSNPAPLFSEVKFSTIGQQPQLLKRFSTPGLDYQPESQSSPTPSHFELQYPSPSHTPPASARPSLLQLIGDRPDPQNFFIPMDPADPMAIERNPSIHSDRATASSSSGMTSMSISDRSENSRLPDPSQAPMDIDPPISTTPQQNLHTSSFHSVQPQTATAVIRSGPPSLTSRHHHKNSTTSTNIPIGALPPNIPASPQHLLHSALELTYQSTSRALDLAGRNLASAQEAFDAARKSFAAAHNALQAHSAVSRQTAPMAGTSASAPSLALSSYAREGPGNPTAHHSATPSATQMRTSSLSFAFADALATKLRSLTELEREADAVRQAWSSAHAEQVLAQQAVGDRGGIEPTPLADEGRQPGSNGSKSTTMINGRNGFIPPLQTNHSEPPASNVPSPRSPSQDGRCNREGPREHDADVNEAQHNVGMTPSNPPSNTTVVANPIPTNNDTLSARRSRAPSSHASEYPLMSPPSPTIPPNLSREPSAKVDSHSASPGTSSEDTAGGPVNEGDKERLGPDIKQEEEGGWGKARSSSSAIPGNARISHHIKLKVEVKKEPEDDGLERGLSARSRSGPSHPQSVGPPDSASVPSKSPVDTGTAVVAVNGRHEIHTTPVEDSRVAPQNVVQGVDKDSSSANVGNAHVPPRGIVEGLVDEPRQQPTITRPATVEVPRQQPTLTRPATVAAPRHQPILTRPATVEVPRQQVTLTRPAQQPTITRPATFEVPRQQPFPTKPAEGDYRSLHQRLSDPVDQHISSVANEHISDPADDAPSLLRRMRTPPALTIDTTTPTGSQPYEPRSGDALQKSSAVVLGKRPCPEDASPLNSPVATSVPKRRLISSSSYRPNPMAESRPESGPPRSFSRPQSQYQSPRPPGGDSYRPPPPGPPQRNYDRYVSVPSGRHGTMPPPPQSWDRNTSPPAQRDRRTPPGAGKRLQLGTHRVASEGNYDSSSGPEQGGGPLRKNWDNTRGRRKPSLGSRLT</sequence>
<protein>
    <submittedName>
        <fullName evidence="2">Uncharacterized protein</fullName>
    </submittedName>
</protein>
<feature type="compositionally biased region" description="Low complexity" evidence="1">
    <location>
        <begin position="222"/>
        <end position="236"/>
    </location>
</feature>
<feature type="compositionally biased region" description="Basic and acidic residues" evidence="1">
    <location>
        <begin position="524"/>
        <end position="536"/>
    </location>
</feature>
<feature type="region of interest" description="Disordered" evidence="1">
    <location>
        <begin position="110"/>
        <end position="129"/>
    </location>
</feature>
<feature type="compositionally biased region" description="Polar residues" evidence="1">
    <location>
        <begin position="512"/>
        <end position="523"/>
    </location>
</feature>
<feature type="region of interest" description="Disordered" evidence="1">
    <location>
        <begin position="460"/>
        <end position="855"/>
    </location>
</feature>
<proteinExistence type="predicted"/>
<evidence type="ECO:0000256" key="1">
    <source>
        <dbReference type="SAM" id="MobiDB-lite"/>
    </source>
</evidence>
<reference evidence="2" key="2">
    <citation type="submission" date="2021-10" db="EMBL/GenBank/DDBJ databases">
        <title>Phylogenomics reveals ancestral predisposition of the termite-cultivated fungus Termitomyces towards a domesticated lifestyle.</title>
        <authorList>
            <person name="Auxier B."/>
            <person name="Grum-Grzhimaylo A."/>
            <person name="Cardenas M.E."/>
            <person name="Lodge J.D."/>
            <person name="Laessoe T."/>
            <person name="Pedersen O."/>
            <person name="Smith M.E."/>
            <person name="Kuyper T.W."/>
            <person name="Franco-Molano E.A."/>
            <person name="Baroni T.J."/>
            <person name="Aanen D.K."/>
        </authorList>
    </citation>
    <scope>NUCLEOTIDE SEQUENCE</scope>
    <source>
        <strain evidence="2">AP01</strain>
        <tissue evidence="2">Mycelium</tissue>
    </source>
</reference>
<feature type="compositionally biased region" description="Low complexity" evidence="1">
    <location>
        <begin position="973"/>
        <end position="995"/>
    </location>
</feature>
<feature type="compositionally biased region" description="Polar residues" evidence="1">
    <location>
        <begin position="901"/>
        <end position="910"/>
    </location>
</feature>
<feature type="region of interest" description="Disordered" evidence="1">
    <location>
        <begin position="872"/>
        <end position="1096"/>
    </location>
</feature>
<dbReference type="Proteomes" id="UP000775547">
    <property type="component" value="Unassembled WGS sequence"/>
</dbReference>
<feature type="compositionally biased region" description="Low complexity" evidence="1">
    <location>
        <begin position="112"/>
        <end position="121"/>
    </location>
</feature>
<feature type="compositionally biased region" description="Polar residues" evidence="1">
    <location>
        <begin position="49"/>
        <end position="69"/>
    </location>
</feature>